<dbReference type="AlphaFoldDB" id="A0A6A6SRV4"/>
<evidence type="ECO:0008006" key="3">
    <source>
        <dbReference type="Google" id="ProtNLM"/>
    </source>
</evidence>
<reference evidence="1" key="1">
    <citation type="journal article" date="2020" name="Stud. Mycol.">
        <title>101 Dothideomycetes genomes: a test case for predicting lifestyles and emergence of pathogens.</title>
        <authorList>
            <person name="Haridas S."/>
            <person name="Albert R."/>
            <person name="Binder M."/>
            <person name="Bloem J."/>
            <person name="Labutti K."/>
            <person name="Salamov A."/>
            <person name="Andreopoulos B."/>
            <person name="Baker S."/>
            <person name="Barry K."/>
            <person name="Bills G."/>
            <person name="Bluhm B."/>
            <person name="Cannon C."/>
            <person name="Castanera R."/>
            <person name="Culley D."/>
            <person name="Daum C."/>
            <person name="Ezra D."/>
            <person name="Gonzalez J."/>
            <person name="Henrissat B."/>
            <person name="Kuo A."/>
            <person name="Liang C."/>
            <person name="Lipzen A."/>
            <person name="Lutzoni F."/>
            <person name="Magnuson J."/>
            <person name="Mondo S."/>
            <person name="Nolan M."/>
            <person name="Ohm R."/>
            <person name="Pangilinan J."/>
            <person name="Park H.-J."/>
            <person name="Ramirez L."/>
            <person name="Alfaro M."/>
            <person name="Sun H."/>
            <person name="Tritt A."/>
            <person name="Yoshinaga Y."/>
            <person name="Zwiers L.-H."/>
            <person name="Turgeon B."/>
            <person name="Goodwin S."/>
            <person name="Spatafora J."/>
            <person name="Crous P."/>
            <person name="Grigoriev I."/>
        </authorList>
    </citation>
    <scope>NUCLEOTIDE SEQUENCE</scope>
    <source>
        <strain evidence="1">CBS 122681</strain>
    </source>
</reference>
<proteinExistence type="predicted"/>
<dbReference type="Proteomes" id="UP000799324">
    <property type="component" value="Unassembled WGS sequence"/>
</dbReference>
<gene>
    <name evidence="1" type="ORF">K491DRAFT_782641</name>
</gene>
<dbReference type="EMBL" id="MU004455">
    <property type="protein sequence ID" value="KAF2650439.1"/>
    <property type="molecule type" value="Genomic_DNA"/>
</dbReference>
<name>A0A6A6SRV4_9PLEO</name>
<sequence length="207" mass="23305">MADAEFAMVPLCPAAMKTISTRGALLKHNITPRTIWTEYKEWERLEELKITLGSDKASTSVQDPAQFLRILIEEEYWSLECLTHPGSVVPNNPRSVPTLHLAKPWFQTCIKEHAACENARDGSALKRLIKVEATPDGDYLKLVDATRQQDYVTLSYCWGQCTDCRLTTETLQAYYEPIPPNHLLKTVGIWVSSTFGSTGYVLAKTLL</sequence>
<evidence type="ECO:0000313" key="2">
    <source>
        <dbReference type="Proteomes" id="UP000799324"/>
    </source>
</evidence>
<organism evidence="1 2">
    <name type="scientific">Lophiostoma macrostomum CBS 122681</name>
    <dbReference type="NCBI Taxonomy" id="1314788"/>
    <lineage>
        <taxon>Eukaryota</taxon>
        <taxon>Fungi</taxon>
        <taxon>Dikarya</taxon>
        <taxon>Ascomycota</taxon>
        <taxon>Pezizomycotina</taxon>
        <taxon>Dothideomycetes</taxon>
        <taxon>Pleosporomycetidae</taxon>
        <taxon>Pleosporales</taxon>
        <taxon>Lophiostomataceae</taxon>
        <taxon>Lophiostoma</taxon>
    </lineage>
</organism>
<accession>A0A6A6SRV4</accession>
<protein>
    <recommendedName>
        <fullName evidence="3">Heterokaryon incompatibility domain-containing protein</fullName>
    </recommendedName>
</protein>
<keyword evidence="2" id="KW-1185">Reference proteome</keyword>
<evidence type="ECO:0000313" key="1">
    <source>
        <dbReference type="EMBL" id="KAF2650439.1"/>
    </source>
</evidence>